<sequence>MSDVVDRLMINRAAAPGDDFNSFIDAIDLALKSEAAGKLKPEQYPRLVQELSSRPSWSFQKKTLRTEFGFMLPVSASDPVHTLENFKAGVDLLVDNQQPWVRFGIVGFEVMDAGGDGTIIWSEPALAVYDEAIRYAHGRGLRILLGTVDGEEGENTPRATHIKIMSDYWAGISQRFGEMVSVWQVYNEADVSHYRTHADVSDLSAKDYQAYLDELAEMLEVANRSIKAEHPGIMLTTNTYGYPPDRRNELRWNTFLDRLVNLLDVVSLDTYPADSLDAIVILPARVDRIATRYHKPVIIAEVGLQTTGAWNGHSQRLYLPPTIASLKAANPMAIIAYEFKDYGGSDRFGILRTDNTRKAAFRDVMAVMRA</sequence>
<dbReference type="RefSeq" id="WP_349637538.1">
    <property type="nucleotide sequence ID" value="NZ_CP090958.1"/>
</dbReference>
<gene>
    <name evidence="1" type="ORF">LWF01_11520</name>
</gene>
<dbReference type="Proteomes" id="UP001209083">
    <property type="component" value="Chromosome"/>
</dbReference>
<organism evidence="1 2">
    <name type="scientific">Saxibacter everestensis</name>
    <dbReference type="NCBI Taxonomy" id="2909229"/>
    <lineage>
        <taxon>Bacteria</taxon>
        <taxon>Bacillati</taxon>
        <taxon>Actinomycetota</taxon>
        <taxon>Actinomycetes</taxon>
        <taxon>Micrococcales</taxon>
        <taxon>Brevibacteriaceae</taxon>
        <taxon>Saxibacter</taxon>
    </lineage>
</organism>
<keyword evidence="2" id="KW-1185">Reference proteome</keyword>
<accession>A0ABY8QP76</accession>
<name>A0ABY8QP76_9MICO</name>
<proteinExistence type="predicted"/>
<dbReference type="SUPFAM" id="SSF51445">
    <property type="entry name" value="(Trans)glycosidases"/>
    <property type="match status" value="1"/>
</dbReference>
<reference evidence="1 2" key="1">
    <citation type="submission" date="2023-05" db="EMBL/GenBank/DDBJ databases">
        <title>Lithophilousrod everest ZFBP1038 complete genpme.</title>
        <authorList>
            <person name="Tian M."/>
        </authorList>
    </citation>
    <scope>NUCLEOTIDE SEQUENCE [LARGE SCALE GENOMIC DNA]</scope>
    <source>
        <strain evidence="1 2">ZFBP1038</strain>
    </source>
</reference>
<dbReference type="InterPro" id="IPR017853">
    <property type="entry name" value="GH"/>
</dbReference>
<evidence type="ECO:0000313" key="1">
    <source>
        <dbReference type="EMBL" id="WGW10755.1"/>
    </source>
</evidence>
<dbReference type="EMBL" id="CP090958">
    <property type="protein sequence ID" value="WGW10755.1"/>
    <property type="molecule type" value="Genomic_DNA"/>
</dbReference>
<protein>
    <submittedName>
        <fullName evidence="1">Uncharacterized protein</fullName>
    </submittedName>
</protein>
<dbReference type="Gene3D" id="3.20.20.80">
    <property type="entry name" value="Glycosidases"/>
    <property type="match status" value="1"/>
</dbReference>
<evidence type="ECO:0000313" key="2">
    <source>
        <dbReference type="Proteomes" id="UP001209083"/>
    </source>
</evidence>